<protein>
    <submittedName>
        <fullName evidence="1">Uncharacterized protein</fullName>
    </submittedName>
</protein>
<dbReference type="Proteomes" id="UP000018419">
    <property type="component" value="Unassembled WGS sequence"/>
</dbReference>
<gene>
    <name evidence="1" type="ORF">ACIRA0001_3007</name>
</gene>
<keyword evidence="2" id="KW-1185">Reference proteome</keyword>
<name>A0ABP2GLQ0_ACIRA</name>
<accession>A0ABP2GLQ0</accession>
<dbReference type="EMBL" id="ACVR01000041">
    <property type="protein sequence ID" value="EET82319.1"/>
    <property type="molecule type" value="Genomic_DNA"/>
</dbReference>
<evidence type="ECO:0000313" key="2">
    <source>
        <dbReference type="Proteomes" id="UP000018419"/>
    </source>
</evidence>
<comment type="caution">
    <text evidence="1">The sequence shown here is derived from an EMBL/GenBank/DDBJ whole genome shotgun (WGS) entry which is preliminary data.</text>
</comment>
<evidence type="ECO:0000313" key="1">
    <source>
        <dbReference type="EMBL" id="EET82319.1"/>
    </source>
</evidence>
<organism evidence="1 2">
    <name type="scientific">Acinetobacter radioresistens SK82</name>
    <dbReference type="NCBI Taxonomy" id="596318"/>
    <lineage>
        <taxon>Bacteria</taxon>
        <taxon>Pseudomonadati</taxon>
        <taxon>Pseudomonadota</taxon>
        <taxon>Gammaproteobacteria</taxon>
        <taxon>Moraxellales</taxon>
        <taxon>Moraxellaceae</taxon>
        <taxon>Acinetobacter</taxon>
    </lineage>
</organism>
<reference evidence="1 2" key="1">
    <citation type="submission" date="2009-07" db="EMBL/GenBank/DDBJ databases">
        <authorList>
            <person name="Madupu R."/>
            <person name="Durkin A.S."/>
            <person name="Torralba M."/>
            <person name="Methe B."/>
            <person name="Sutton G.G."/>
            <person name="Strausberg R.L."/>
            <person name="Nelson K.E."/>
        </authorList>
    </citation>
    <scope>NUCLEOTIDE SEQUENCE [LARGE SCALE GENOMIC DNA]</scope>
    <source>
        <strain evidence="1 2">SK82</strain>
    </source>
</reference>
<sequence length="41" mass="4876">MQFIYFSYQLRTILHLVRQSIKKGRLKTGPFLNNKNYSAEA</sequence>
<proteinExistence type="predicted"/>